<dbReference type="InterPro" id="IPR002223">
    <property type="entry name" value="Kunitz_BPTI"/>
</dbReference>
<dbReference type="EMBL" id="FN318335">
    <property type="protein sequence ID" value="CAX74064.1"/>
    <property type="molecule type" value="mRNA"/>
</dbReference>
<dbReference type="PRINTS" id="PR00759">
    <property type="entry name" value="BASICPTASE"/>
</dbReference>
<keyword evidence="2" id="KW-0812">Transmembrane</keyword>
<keyword evidence="2" id="KW-1133">Transmembrane helix</keyword>
<dbReference type="InterPro" id="IPR050098">
    <property type="entry name" value="TFPI/VKTCI-like"/>
</dbReference>
<dbReference type="PROSITE" id="PS50279">
    <property type="entry name" value="BPTI_KUNITZ_2"/>
    <property type="match status" value="1"/>
</dbReference>
<evidence type="ECO:0000313" key="4">
    <source>
        <dbReference type="EMBL" id="CAX74064.1"/>
    </source>
</evidence>
<dbReference type="PANTHER" id="PTHR10083">
    <property type="entry name" value="KUNITZ-TYPE PROTEASE INHIBITOR-RELATED"/>
    <property type="match status" value="1"/>
</dbReference>
<proteinExistence type="evidence at transcript level"/>
<evidence type="ECO:0000259" key="3">
    <source>
        <dbReference type="PROSITE" id="PS50279"/>
    </source>
</evidence>
<dbReference type="SMART" id="SM00131">
    <property type="entry name" value="KU"/>
    <property type="match status" value="1"/>
</dbReference>
<dbReference type="AlphaFoldDB" id="C1LH86"/>
<sequence length="82" mass="9607">MITKIVIVVTLIVIYLNVYYSSPPITREVCGKKVDPGTCRNNYHYYFYNATKHKCLQLLYNGHGGNDNRFETKYECERTCMT</sequence>
<reference evidence="4" key="2">
    <citation type="submission" date="2009-03" db="EMBL/GenBank/DDBJ databases">
        <authorList>
            <person name="Gang L."/>
        </authorList>
    </citation>
    <scope>NUCLEOTIDE SEQUENCE</scope>
    <source>
        <strain evidence="4">Anhui</strain>
    </source>
</reference>
<dbReference type="GO" id="GO:0004867">
    <property type="term" value="F:serine-type endopeptidase inhibitor activity"/>
    <property type="evidence" value="ECO:0007669"/>
    <property type="project" value="InterPro"/>
</dbReference>
<organism evidence="4">
    <name type="scientific">Schistosoma japonicum</name>
    <name type="common">Blood fluke</name>
    <dbReference type="NCBI Taxonomy" id="6182"/>
    <lineage>
        <taxon>Eukaryota</taxon>
        <taxon>Metazoa</taxon>
        <taxon>Spiralia</taxon>
        <taxon>Lophotrochozoa</taxon>
        <taxon>Platyhelminthes</taxon>
        <taxon>Trematoda</taxon>
        <taxon>Digenea</taxon>
        <taxon>Strigeidida</taxon>
        <taxon>Schistosomatoidea</taxon>
        <taxon>Schistosomatidae</taxon>
        <taxon>Schistosoma</taxon>
    </lineage>
</organism>
<reference evidence="4" key="1">
    <citation type="journal article" date="2009" name="Nature">
        <title>The Schistosoma japonicum genome reveals features of host-parasite interplay.</title>
        <authorList>
            <person name="Liu F."/>
            <person name="Zhou Y."/>
            <person name="Wang Z.Q."/>
            <person name="Lu G."/>
            <person name="Zheng H."/>
            <person name="Brindley P.J."/>
            <person name="McManus D.P."/>
            <person name="Blair D."/>
            <person name="Zhang Q.H."/>
            <person name="Zhong Y."/>
            <person name="Wang S."/>
            <person name="Han Z.G."/>
            <person name="Chen Z."/>
        </authorList>
    </citation>
    <scope>NUCLEOTIDE SEQUENCE</scope>
    <source>
        <strain evidence="4">Anhui</strain>
    </source>
</reference>
<keyword evidence="2" id="KW-0472">Membrane</keyword>
<keyword evidence="1" id="KW-1015">Disulfide bond</keyword>
<dbReference type="PANTHER" id="PTHR10083:SF374">
    <property type="entry name" value="BPTI_KUNITZ INHIBITOR DOMAIN-CONTAINING PROTEIN"/>
    <property type="match status" value="1"/>
</dbReference>
<feature type="transmembrane region" description="Helical" evidence="2">
    <location>
        <begin position="5"/>
        <end position="22"/>
    </location>
</feature>
<protein>
    <submittedName>
        <fullName evidence="4">Proteinase inhibitor I2, Kunitz metazoa,domain-containing protein</fullName>
    </submittedName>
</protein>
<dbReference type="CDD" id="cd00109">
    <property type="entry name" value="Kunitz-type"/>
    <property type="match status" value="1"/>
</dbReference>
<evidence type="ECO:0000256" key="2">
    <source>
        <dbReference type="SAM" id="Phobius"/>
    </source>
</evidence>
<dbReference type="GO" id="GO:0005615">
    <property type="term" value="C:extracellular space"/>
    <property type="evidence" value="ECO:0007669"/>
    <property type="project" value="TreeGrafter"/>
</dbReference>
<dbReference type="Gene3D" id="4.10.410.10">
    <property type="entry name" value="Pancreatic trypsin inhibitor Kunitz domain"/>
    <property type="match status" value="1"/>
</dbReference>
<dbReference type="SUPFAM" id="SSF57362">
    <property type="entry name" value="BPTI-like"/>
    <property type="match status" value="1"/>
</dbReference>
<evidence type="ECO:0000256" key="1">
    <source>
        <dbReference type="ARBA" id="ARBA00023157"/>
    </source>
</evidence>
<dbReference type="Pfam" id="PF00014">
    <property type="entry name" value="Kunitz_BPTI"/>
    <property type="match status" value="1"/>
</dbReference>
<name>C1LH86_SCHJA</name>
<feature type="domain" description="BPTI/Kunitz inhibitor" evidence="3">
    <location>
        <begin position="30"/>
        <end position="80"/>
    </location>
</feature>
<dbReference type="InterPro" id="IPR036880">
    <property type="entry name" value="Kunitz_BPTI_sf"/>
</dbReference>
<accession>C1LH86</accession>